<sequence length="160" mass="18714">MPIKLEMPLRVKILLLIFSCFFGIPGIFLLLLALKIGHGMTLLMAMIFCLIGWFPLYWFLNKNLIKKRVLKVGVIVETTYVSSQKASSSILGWQPYIVKTKWHDIENNRLYFFKSTWVSGEICHYLKTNMFIPVYIDPLDPKKNYFMDLSPITLKCNKKQ</sequence>
<evidence type="ECO:0000256" key="1">
    <source>
        <dbReference type="SAM" id="Phobius"/>
    </source>
</evidence>
<dbReference type="EMBL" id="CP093379">
    <property type="protein sequence ID" value="UNM97292.1"/>
    <property type="molecule type" value="Genomic_DNA"/>
</dbReference>
<organism evidence="2 3">
    <name type="scientific">Ignatzschineria rhizosphaerae</name>
    <dbReference type="NCBI Taxonomy" id="2923279"/>
    <lineage>
        <taxon>Bacteria</taxon>
        <taxon>Pseudomonadati</taxon>
        <taxon>Pseudomonadota</taxon>
        <taxon>Gammaproteobacteria</taxon>
        <taxon>Cardiobacteriales</taxon>
        <taxon>Ignatzschineriaceae</taxon>
        <taxon>Ignatzschineria</taxon>
    </lineage>
</organism>
<name>A0ABY3X752_9GAMM</name>
<evidence type="ECO:0000313" key="3">
    <source>
        <dbReference type="Proteomes" id="UP000829542"/>
    </source>
</evidence>
<accession>A0ABY3X752</accession>
<keyword evidence="1" id="KW-1133">Transmembrane helix</keyword>
<protein>
    <recommendedName>
        <fullName evidence="4">DUF3592 domain-containing protein</fullName>
    </recommendedName>
</protein>
<evidence type="ECO:0008006" key="4">
    <source>
        <dbReference type="Google" id="ProtNLM"/>
    </source>
</evidence>
<dbReference type="Proteomes" id="UP000829542">
    <property type="component" value="Chromosome"/>
</dbReference>
<keyword evidence="1" id="KW-0472">Membrane</keyword>
<evidence type="ECO:0000313" key="2">
    <source>
        <dbReference type="EMBL" id="UNM97292.1"/>
    </source>
</evidence>
<keyword evidence="3" id="KW-1185">Reference proteome</keyword>
<feature type="transmembrane region" description="Helical" evidence="1">
    <location>
        <begin position="40"/>
        <end position="60"/>
    </location>
</feature>
<keyword evidence="1" id="KW-0812">Transmembrane</keyword>
<proteinExistence type="predicted"/>
<reference evidence="2 3" key="1">
    <citation type="submission" date="2022-03" db="EMBL/GenBank/DDBJ databases">
        <title>Ignatzschineria rhizosphaerae HR5S32.</title>
        <authorList>
            <person name="Sun J.Q."/>
            <person name="Feng J.Y."/>
        </authorList>
    </citation>
    <scope>NUCLEOTIDE SEQUENCE [LARGE SCALE GENOMIC DNA]</scope>
    <source>
        <strain evidence="2 3">HR5S32</strain>
    </source>
</reference>
<feature type="transmembrane region" description="Helical" evidence="1">
    <location>
        <begin position="12"/>
        <end position="34"/>
    </location>
</feature>
<gene>
    <name evidence="2" type="ORF">MMG00_05425</name>
</gene>
<dbReference type="RefSeq" id="WP_242152527.1">
    <property type="nucleotide sequence ID" value="NZ_CP093379.1"/>
</dbReference>